<dbReference type="GO" id="GO:0003700">
    <property type="term" value="F:DNA-binding transcription factor activity"/>
    <property type="evidence" value="ECO:0007669"/>
    <property type="project" value="InterPro"/>
</dbReference>
<dbReference type="Proteomes" id="UP001293593">
    <property type="component" value="Unassembled WGS sequence"/>
</dbReference>
<dbReference type="GO" id="GO:0046983">
    <property type="term" value="F:protein dimerization activity"/>
    <property type="evidence" value="ECO:0007669"/>
    <property type="project" value="InterPro"/>
</dbReference>
<comment type="subcellular location">
    <subcellularLocation>
        <location evidence="1">Nucleus</location>
    </subcellularLocation>
</comment>
<evidence type="ECO:0000256" key="5">
    <source>
        <dbReference type="SAM" id="Coils"/>
    </source>
</evidence>
<dbReference type="GO" id="GO:0006879">
    <property type="term" value="P:intracellular iron ion homeostasis"/>
    <property type="evidence" value="ECO:0007669"/>
    <property type="project" value="InterPro"/>
</dbReference>
<keyword evidence="5" id="KW-0175">Coiled coil</keyword>
<organism evidence="6 7">
    <name type="scientific">Acacia crassicarpa</name>
    <name type="common">northern wattle</name>
    <dbReference type="NCBI Taxonomy" id="499986"/>
    <lineage>
        <taxon>Eukaryota</taxon>
        <taxon>Viridiplantae</taxon>
        <taxon>Streptophyta</taxon>
        <taxon>Embryophyta</taxon>
        <taxon>Tracheophyta</taxon>
        <taxon>Spermatophyta</taxon>
        <taxon>Magnoliopsida</taxon>
        <taxon>eudicotyledons</taxon>
        <taxon>Gunneridae</taxon>
        <taxon>Pentapetalae</taxon>
        <taxon>rosids</taxon>
        <taxon>fabids</taxon>
        <taxon>Fabales</taxon>
        <taxon>Fabaceae</taxon>
        <taxon>Caesalpinioideae</taxon>
        <taxon>mimosoid clade</taxon>
        <taxon>Acacieae</taxon>
        <taxon>Acacia</taxon>
    </lineage>
</organism>
<dbReference type="AlphaFoldDB" id="A0AAE1IZH8"/>
<evidence type="ECO:0000256" key="3">
    <source>
        <dbReference type="ARBA" id="ARBA00023163"/>
    </source>
</evidence>
<gene>
    <name evidence="6" type="ORF">QN277_003447</name>
</gene>
<protein>
    <submittedName>
        <fullName evidence="6">Uncharacterized protein</fullName>
    </submittedName>
</protein>
<reference evidence="6" key="1">
    <citation type="submission" date="2023-10" db="EMBL/GenBank/DDBJ databases">
        <title>Chromosome-level genome of the transformable northern wattle, Acacia crassicarpa.</title>
        <authorList>
            <person name="Massaro I."/>
            <person name="Sinha N.R."/>
            <person name="Poethig S."/>
            <person name="Leichty A.R."/>
        </authorList>
    </citation>
    <scope>NUCLEOTIDE SEQUENCE</scope>
    <source>
        <strain evidence="6">Acra3RX</strain>
        <tissue evidence="6">Leaf</tissue>
    </source>
</reference>
<comment type="caution">
    <text evidence="6">The sequence shown here is derived from an EMBL/GenBank/DDBJ whole genome shotgun (WGS) entry which is preliminary data.</text>
</comment>
<dbReference type="PANTHER" id="PTHR46133">
    <property type="entry name" value="BHLH TRANSCRIPTION FACTOR"/>
    <property type="match status" value="1"/>
</dbReference>
<proteinExistence type="predicted"/>
<feature type="coiled-coil region" evidence="5">
    <location>
        <begin position="48"/>
        <end position="82"/>
    </location>
</feature>
<sequence length="103" mass="11925">MTRSLWLIDQQQSSPSLFISFKFNLRFCDLSSILEPGRPVRTDKSAILDDTIRILNQLKNEAQELKETNEKLLEEIKTLKLLSVFSRLSRAHQARLPKKTALL</sequence>
<accession>A0AAE1IZH8</accession>
<dbReference type="SUPFAM" id="SSF47459">
    <property type="entry name" value="HLH, helix-loop-helix DNA-binding domain"/>
    <property type="match status" value="1"/>
</dbReference>
<keyword evidence="4" id="KW-0539">Nucleus</keyword>
<dbReference type="GO" id="GO:0005634">
    <property type="term" value="C:nucleus"/>
    <property type="evidence" value="ECO:0007669"/>
    <property type="project" value="UniProtKB-SubCell"/>
</dbReference>
<dbReference type="PANTHER" id="PTHR46133:SF9">
    <property type="entry name" value="TRANSCRIPTION FACTOR BHLH104"/>
    <property type="match status" value="1"/>
</dbReference>
<evidence type="ECO:0000313" key="6">
    <source>
        <dbReference type="EMBL" id="KAK4260313.1"/>
    </source>
</evidence>
<dbReference type="Gene3D" id="4.10.280.10">
    <property type="entry name" value="Helix-loop-helix DNA-binding domain"/>
    <property type="match status" value="1"/>
</dbReference>
<keyword evidence="7" id="KW-1185">Reference proteome</keyword>
<evidence type="ECO:0000256" key="2">
    <source>
        <dbReference type="ARBA" id="ARBA00023015"/>
    </source>
</evidence>
<name>A0AAE1IZH8_9FABA</name>
<evidence type="ECO:0000256" key="4">
    <source>
        <dbReference type="ARBA" id="ARBA00023242"/>
    </source>
</evidence>
<keyword evidence="2" id="KW-0805">Transcription regulation</keyword>
<dbReference type="InterPro" id="IPR036638">
    <property type="entry name" value="HLH_DNA-bd_sf"/>
</dbReference>
<keyword evidence="3" id="KW-0804">Transcription</keyword>
<evidence type="ECO:0000313" key="7">
    <source>
        <dbReference type="Proteomes" id="UP001293593"/>
    </source>
</evidence>
<dbReference type="InterPro" id="IPR044818">
    <property type="entry name" value="ILR3-like"/>
</dbReference>
<evidence type="ECO:0000256" key="1">
    <source>
        <dbReference type="ARBA" id="ARBA00004123"/>
    </source>
</evidence>
<dbReference type="EMBL" id="JAWXYG010000010">
    <property type="protein sequence ID" value="KAK4260313.1"/>
    <property type="molecule type" value="Genomic_DNA"/>
</dbReference>